<proteinExistence type="inferred from homology"/>
<dbReference type="RefSeq" id="WP_184702371.1">
    <property type="nucleotide sequence ID" value="NZ_JACHBG010000002.1"/>
</dbReference>
<dbReference type="AlphaFoldDB" id="A0A7X0MCA8"/>
<feature type="transmembrane region" description="Helical" evidence="8">
    <location>
        <begin position="38"/>
        <end position="64"/>
    </location>
</feature>
<feature type="transmembrane region" description="Helical" evidence="8">
    <location>
        <begin position="247"/>
        <end position="269"/>
    </location>
</feature>
<protein>
    <submittedName>
        <fullName evidence="10">Putative spermidine/putrescine transport system permease protein</fullName>
    </submittedName>
</protein>
<sequence>MNAAAFPTSSSQVPASILPRRGGIFGRLSDLFWRRPKLLLFLMLTPPLLWLGVIYIGSLIALLLQSFFSIDDFSGLVNYEFTLSTYAQLLNSTNFDIIVRTVVMAALVTIASALVAFPIAYYAARYAQGKWKALFYLGIMLPLWSSYLVKVYAWKLILAKEGILTWIFAKLHLGWLLDGVLTLPVIGGNSLSVSYIGTFLVFVYIWLPYMILPTQAALERVPANLLEASSDLGATPNQTFRTVLLPLALPGVVAGSIFTFSLTLGDYIIPQIVGSSRLFIGQAVYAQQGTAGNVPLAAAFSVVPIVIMAFYLWIAKKQGAFDAL</sequence>
<dbReference type="EMBL" id="JACHBG010000002">
    <property type="protein sequence ID" value="MBB6483730.1"/>
    <property type="molecule type" value="Genomic_DNA"/>
</dbReference>
<reference evidence="10 11" key="1">
    <citation type="submission" date="2020-08" db="EMBL/GenBank/DDBJ databases">
        <title>Genomic Encyclopedia of Type Strains, Phase IV (KMG-V): Genome sequencing to study the core and pangenomes of soil and plant-associated prokaryotes.</title>
        <authorList>
            <person name="Whitman W."/>
        </authorList>
    </citation>
    <scope>NUCLEOTIDE SEQUENCE [LARGE SCALE GENOMIC DNA]</scope>
    <source>
        <strain evidence="10 11">SEMIA 4060</strain>
    </source>
</reference>
<comment type="similarity">
    <text evidence="2">Belongs to the binding-protein-dependent transport system permease family. CysTW subfamily.</text>
</comment>
<feature type="transmembrane region" description="Helical" evidence="8">
    <location>
        <begin position="193"/>
        <end position="212"/>
    </location>
</feature>
<keyword evidence="3 8" id="KW-0813">Transport</keyword>
<evidence type="ECO:0000256" key="7">
    <source>
        <dbReference type="ARBA" id="ARBA00023136"/>
    </source>
</evidence>
<dbReference type="PANTHER" id="PTHR42929:SF1">
    <property type="entry name" value="INNER MEMBRANE ABC TRANSPORTER PERMEASE PROTEIN YDCU-RELATED"/>
    <property type="match status" value="1"/>
</dbReference>
<dbReference type="Pfam" id="PF00528">
    <property type="entry name" value="BPD_transp_1"/>
    <property type="match status" value="1"/>
</dbReference>
<name>A0A7X0MCA8_9HYPH</name>
<dbReference type="SUPFAM" id="SSF161098">
    <property type="entry name" value="MetI-like"/>
    <property type="match status" value="1"/>
</dbReference>
<evidence type="ECO:0000256" key="5">
    <source>
        <dbReference type="ARBA" id="ARBA00022692"/>
    </source>
</evidence>
<feature type="domain" description="ABC transmembrane type-1" evidence="9">
    <location>
        <begin position="98"/>
        <end position="315"/>
    </location>
</feature>
<keyword evidence="7 8" id="KW-0472">Membrane</keyword>
<dbReference type="Gene3D" id="1.10.3720.10">
    <property type="entry name" value="MetI-like"/>
    <property type="match status" value="1"/>
</dbReference>
<evidence type="ECO:0000256" key="3">
    <source>
        <dbReference type="ARBA" id="ARBA00022448"/>
    </source>
</evidence>
<evidence type="ECO:0000256" key="2">
    <source>
        <dbReference type="ARBA" id="ARBA00007069"/>
    </source>
</evidence>
<keyword evidence="6 8" id="KW-1133">Transmembrane helix</keyword>
<dbReference type="InterPro" id="IPR000515">
    <property type="entry name" value="MetI-like"/>
</dbReference>
<evidence type="ECO:0000313" key="10">
    <source>
        <dbReference type="EMBL" id="MBB6483730.1"/>
    </source>
</evidence>
<dbReference type="GO" id="GO:0055085">
    <property type="term" value="P:transmembrane transport"/>
    <property type="evidence" value="ECO:0007669"/>
    <property type="project" value="InterPro"/>
</dbReference>
<keyword evidence="4" id="KW-1003">Cell membrane</keyword>
<evidence type="ECO:0000313" key="11">
    <source>
        <dbReference type="Proteomes" id="UP000565576"/>
    </source>
</evidence>
<dbReference type="Proteomes" id="UP000565576">
    <property type="component" value="Unassembled WGS sequence"/>
</dbReference>
<dbReference type="PANTHER" id="PTHR42929">
    <property type="entry name" value="INNER MEMBRANE ABC TRANSPORTER PERMEASE PROTEIN YDCU-RELATED-RELATED"/>
    <property type="match status" value="1"/>
</dbReference>
<dbReference type="InterPro" id="IPR035906">
    <property type="entry name" value="MetI-like_sf"/>
</dbReference>
<feature type="transmembrane region" description="Helical" evidence="8">
    <location>
        <begin position="290"/>
        <end position="314"/>
    </location>
</feature>
<evidence type="ECO:0000256" key="8">
    <source>
        <dbReference type="RuleBase" id="RU363032"/>
    </source>
</evidence>
<accession>A0A7X0MCA8</accession>
<dbReference type="PROSITE" id="PS50928">
    <property type="entry name" value="ABC_TM1"/>
    <property type="match status" value="1"/>
</dbReference>
<keyword evidence="5 8" id="KW-0812">Transmembrane</keyword>
<evidence type="ECO:0000256" key="4">
    <source>
        <dbReference type="ARBA" id="ARBA00022475"/>
    </source>
</evidence>
<evidence type="ECO:0000256" key="1">
    <source>
        <dbReference type="ARBA" id="ARBA00004651"/>
    </source>
</evidence>
<dbReference type="GO" id="GO:0005886">
    <property type="term" value="C:plasma membrane"/>
    <property type="evidence" value="ECO:0007669"/>
    <property type="project" value="UniProtKB-SubCell"/>
</dbReference>
<feature type="transmembrane region" description="Helical" evidence="8">
    <location>
        <begin position="134"/>
        <end position="157"/>
    </location>
</feature>
<gene>
    <name evidence="10" type="ORF">GGD46_000996</name>
</gene>
<evidence type="ECO:0000259" key="9">
    <source>
        <dbReference type="PROSITE" id="PS50928"/>
    </source>
</evidence>
<evidence type="ECO:0000256" key="6">
    <source>
        <dbReference type="ARBA" id="ARBA00022989"/>
    </source>
</evidence>
<comment type="caution">
    <text evidence="10">The sequence shown here is derived from an EMBL/GenBank/DDBJ whole genome shotgun (WGS) entry which is preliminary data.</text>
</comment>
<comment type="subcellular location">
    <subcellularLocation>
        <location evidence="1 8">Cell membrane</location>
        <topology evidence="1 8">Multi-pass membrane protein</topology>
    </subcellularLocation>
</comment>
<dbReference type="CDD" id="cd06261">
    <property type="entry name" value="TM_PBP2"/>
    <property type="match status" value="1"/>
</dbReference>
<feature type="transmembrane region" description="Helical" evidence="8">
    <location>
        <begin position="97"/>
        <end position="122"/>
    </location>
</feature>
<organism evidence="10 11">
    <name type="scientific">Rhizobium lusitanum</name>
    <dbReference type="NCBI Taxonomy" id="293958"/>
    <lineage>
        <taxon>Bacteria</taxon>
        <taxon>Pseudomonadati</taxon>
        <taxon>Pseudomonadota</taxon>
        <taxon>Alphaproteobacteria</taxon>
        <taxon>Hyphomicrobiales</taxon>
        <taxon>Rhizobiaceae</taxon>
        <taxon>Rhizobium/Agrobacterium group</taxon>
        <taxon>Rhizobium</taxon>
    </lineage>
</organism>